<evidence type="ECO:0000313" key="2">
    <source>
        <dbReference type="Proteomes" id="UP000839052"/>
    </source>
</evidence>
<gene>
    <name evidence="1" type="ORF">NTG6680_1342</name>
</gene>
<organism evidence="1 2">
    <name type="scientific">Candidatus Nitrotoga arctica</name>
    <dbReference type="NCBI Taxonomy" id="453162"/>
    <lineage>
        <taxon>Bacteria</taxon>
        <taxon>Pseudomonadati</taxon>
        <taxon>Pseudomonadota</taxon>
        <taxon>Betaproteobacteria</taxon>
        <taxon>Nitrosomonadales</taxon>
        <taxon>Gallionellaceae</taxon>
        <taxon>Candidatus Nitrotoga</taxon>
    </lineage>
</organism>
<dbReference type="Proteomes" id="UP000839052">
    <property type="component" value="Chromosome"/>
</dbReference>
<dbReference type="RefSeq" id="WP_239796504.1">
    <property type="nucleotide sequence ID" value="NZ_OU912926.1"/>
</dbReference>
<sequence>MSINPKNSWVFLTIILVTLNACSTVPVISAIPANQPPIVMLPPQPLIAPSQLEVLMQYFEYIRKMSVTELIKEHDKAKQNLILAKSDTARAELALLLILPNSSFRDTGAALNLLNELPKDAKLSTGMRSFKHLLLMLLAEQQRINGSVNELSQKLKEEQKYSEVLKNQIDNIKSMEKNLILRDKP</sequence>
<dbReference type="EMBL" id="OU912926">
    <property type="protein sequence ID" value="CAG9932595.1"/>
    <property type="molecule type" value="Genomic_DNA"/>
</dbReference>
<protein>
    <submittedName>
        <fullName evidence="1">Uncharacterized protein</fullName>
    </submittedName>
</protein>
<reference evidence="1 2" key="1">
    <citation type="submission" date="2021-10" db="EMBL/GenBank/DDBJ databases">
        <authorList>
            <person name="Koch H."/>
        </authorList>
    </citation>
    <scope>NUCLEOTIDE SEQUENCE [LARGE SCALE GENOMIC DNA]</scope>
    <source>
        <strain evidence="1">6680</strain>
    </source>
</reference>
<name>A0ABN8AIM8_9PROT</name>
<keyword evidence="2" id="KW-1185">Reference proteome</keyword>
<evidence type="ECO:0000313" key="1">
    <source>
        <dbReference type="EMBL" id="CAG9932595.1"/>
    </source>
</evidence>
<accession>A0ABN8AIM8</accession>
<proteinExistence type="predicted"/>